<dbReference type="AlphaFoldDB" id="A0AAD7NB49"/>
<gene>
    <name evidence="1" type="ORF">B0H16DRAFT_794925</name>
</gene>
<reference evidence="1" key="1">
    <citation type="submission" date="2023-03" db="EMBL/GenBank/DDBJ databases">
        <title>Massive genome expansion in bonnet fungi (Mycena s.s.) driven by repeated elements and novel gene families across ecological guilds.</title>
        <authorList>
            <consortium name="Lawrence Berkeley National Laboratory"/>
            <person name="Harder C.B."/>
            <person name="Miyauchi S."/>
            <person name="Viragh M."/>
            <person name="Kuo A."/>
            <person name="Thoen E."/>
            <person name="Andreopoulos B."/>
            <person name="Lu D."/>
            <person name="Skrede I."/>
            <person name="Drula E."/>
            <person name="Henrissat B."/>
            <person name="Morin E."/>
            <person name="Kohler A."/>
            <person name="Barry K."/>
            <person name="LaButti K."/>
            <person name="Morin E."/>
            <person name="Salamov A."/>
            <person name="Lipzen A."/>
            <person name="Mereny Z."/>
            <person name="Hegedus B."/>
            <person name="Baldrian P."/>
            <person name="Stursova M."/>
            <person name="Weitz H."/>
            <person name="Taylor A."/>
            <person name="Grigoriev I.V."/>
            <person name="Nagy L.G."/>
            <person name="Martin F."/>
            <person name="Kauserud H."/>
        </authorList>
    </citation>
    <scope>NUCLEOTIDE SEQUENCE</scope>
    <source>
        <strain evidence="1">CBHHK182m</strain>
    </source>
</reference>
<keyword evidence="2" id="KW-1185">Reference proteome</keyword>
<protein>
    <submittedName>
        <fullName evidence="1">Uncharacterized protein</fullName>
    </submittedName>
</protein>
<comment type="caution">
    <text evidence="1">The sequence shown here is derived from an EMBL/GenBank/DDBJ whole genome shotgun (WGS) entry which is preliminary data.</text>
</comment>
<organism evidence="1 2">
    <name type="scientific">Mycena metata</name>
    <dbReference type="NCBI Taxonomy" id="1033252"/>
    <lineage>
        <taxon>Eukaryota</taxon>
        <taxon>Fungi</taxon>
        <taxon>Dikarya</taxon>
        <taxon>Basidiomycota</taxon>
        <taxon>Agaricomycotina</taxon>
        <taxon>Agaricomycetes</taxon>
        <taxon>Agaricomycetidae</taxon>
        <taxon>Agaricales</taxon>
        <taxon>Marasmiineae</taxon>
        <taxon>Mycenaceae</taxon>
        <taxon>Mycena</taxon>
    </lineage>
</organism>
<name>A0AAD7NB49_9AGAR</name>
<evidence type="ECO:0000313" key="1">
    <source>
        <dbReference type="EMBL" id="KAJ7752338.1"/>
    </source>
</evidence>
<dbReference type="Proteomes" id="UP001215598">
    <property type="component" value="Unassembled WGS sequence"/>
</dbReference>
<dbReference type="EMBL" id="JARKIB010000059">
    <property type="protein sequence ID" value="KAJ7752338.1"/>
    <property type="molecule type" value="Genomic_DNA"/>
</dbReference>
<evidence type="ECO:0000313" key="2">
    <source>
        <dbReference type="Proteomes" id="UP001215598"/>
    </source>
</evidence>
<accession>A0AAD7NB49</accession>
<sequence>MDALCSQRLLRRRRHEARRPRRHRRDRPQSEQLRVEPTVSLNVSLFATLFLFFLTAHFSDWLMLWLSRWCATSSFSLHSPLPPPLPLYRTYSFYHLHRTPFTLPLRPAPSFVPITDHYFSLCTLSRAPAPPSRAPASCFLLPRSTFLPFHLLCALLAPSLRPCFPFPSHIYTRFPYLSPSTCSVFAWLLHFCLLRLSQNHDANTLAAPNGSAPAKPRRTPRAYASTASGWEDLPALNGWVARVGRGIWMRGKRAPSKTRAIFFDSTHTIY</sequence>
<proteinExistence type="predicted"/>